<dbReference type="GO" id="GO:0005886">
    <property type="term" value="C:plasma membrane"/>
    <property type="evidence" value="ECO:0007669"/>
    <property type="project" value="TreeGrafter"/>
</dbReference>
<dbReference type="InterPro" id="IPR031328">
    <property type="entry name" value="Ephrin"/>
</dbReference>
<evidence type="ECO:0000256" key="3">
    <source>
        <dbReference type="ARBA" id="ARBA00023136"/>
    </source>
</evidence>
<dbReference type="Proteomes" id="UP000887566">
    <property type="component" value="Unplaced"/>
</dbReference>
<dbReference type="PROSITE" id="PS51551">
    <property type="entry name" value="EPHRIN_RBD_2"/>
    <property type="match status" value="1"/>
</dbReference>
<proteinExistence type="inferred from homology"/>
<comment type="caution">
    <text evidence="6">Lacks conserved residue(s) required for the propagation of feature annotation.</text>
</comment>
<reference evidence="9" key="1">
    <citation type="submission" date="2022-11" db="UniProtKB">
        <authorList>
            <consortium name="WormBaseParasite"/>
        </authorList>
    </citation>
    <scope>IDENTIFICATION</scope>
</reference>
<keyword evidence="5" id="KW-0325">Glycoprotein</keyword>
<evidence type="ECO:0000256" key="1">
    <source>
        <dbReference type="ARBA" id="ARBA00004370"/>
    </source>
</evidence>
<dbReference type="PANTHER" id="PTHR11304:SF29">
    <property type="entry name" value="EPHRIN"/>
    <property type="match status" value="1"/>
</dbReference>
<dbReference type="AlphaFoldDB" id="A0A914UH54"/>
<evidence type="ECO:0000313" key="8">
    <source>
        <dbReference type="Proteomes" id="UP000887566"/>
    </source>
</evidence>
<organism evidence="8 9">
    <name type="scientific">Plectus sambesii</name>
    <dbReference type="NCBI Taxonomy" id="2011161"/>
    <lineage>
        <taxon>Eukaryota</taxon>
        <taxon>Metazoa</taxon>
        <taxon>Ecdysozoa</taxon>
        <taxon>Nematoda</taxon>
        <taxon>Chromadorea</taxon>
        <taxon>Plectida</taxon>
        <taxon>Plectina</taxon>
        <taxon>Plectoidea</taxon>
        <taxon>Plectidae</taxon>
        <taxon>Plectus</taxon>
    </lineage>
</organism>
<evidence type="ECO:0000259" key="7">
    <source>
        <dbReference type="PROSITE" id="PS51551"/>
    </source>
</evidence>
<dbReference type="PANTHER" id="PTHR11304">
    <property type="entry name" value="EPHRIN"/>
    <property type="match status" value="1"/>
</dbReference>
<evidence type="ECO:0000256" key="5">
    <source>
        <dbReference type="ARBA" id="ARBA00023180"/>
    </source>
</evidence>
<accession>A0A914UH54</accession>
<dbReference type="GO" id="GO:0007411">
    <property type="term" value="P:axon guidance"/>
    <property type="evidence" value="ECO:0007669"/>
    <property type="project" value="TreeGrafter"/>
</dbReference>
<dbReference type="InterPro" id="IPR001799">
    <property type="entry name" value="Ephrin_RBD"/>
</dbReference>
<evidence type="ECO:0000313" key="9">
    <source>
        <dbReference type="WBParaSite" id="PSAMB.scaffold10026size4414.g32975.t1"/>
    </source>
</evidence>
<dbReference type="InterPro" id="IPR008972">
    <property type="entry name" value="Cupredoxin"/>
</dbReference>
<comment type="subcellular location">
    <subcellularLocation>
        <location evidence="1">Membrane</location>
    </subcellularLocation>
</comment>
<dbReference type="SUPFAM" id="SSF49503">
    <property type="entry name" value="Cupredoxins"/>
    <property type="match status" value="1"/>
</dbReference>
<evidence type="ECO:0000256" key="4">
    <source>
        <dbReference type="ARBA" id="ARBA00023157"/>
    </source>
</evidence>
<keyword evidence="2" id="KW-0732">Signal</keyword>
<evidence type="ECO:0000256" key="6">
    <source>
        <dbReference type="PROSITE-ProRule" id="PRU00884"/>
    </source>
</evidence>
<feature type="domain" description="Ephrin RBD" evidence="7">
    <location>
        <begin position="1"/>
        <end position="95"/>
    </location>
</feature>
<dbReference type="WBParaSite" id="PSAMB.scaffold10026size4414.g32975.t1">
    <property type="protein sequence ID" value="PSAMB.scaffold10026size4414.g32975.t1"/>
    <property type="gene ID" value="PSAMB.scaffold10026size4414.g32975"/>
</dbReference>
<sequence length="112" mass="12451">MSEASIIHRVDRTHADLCELPKDRQSTTVGDCRRPGDTILVTFRAYSPVPGGLEFHVDKEYFFITTSTGENTESGLLNPAGGLCSSRNMKLRFTVLRKSHPIPQHSFSGDNE</sequence>
<comment type="similarity">
    <text evidence="6">Belongs to the ephrin family.</text>
</comment>
<protein>
    <submittedName>
        <fullName evidence="9">Ephrin RBD domain-containing protein</fullName>
    </submittedName>
</protein>
<keyword evidence="3" id="KW-0472">Membrane</keyword>
<keyword evidence="4" id="KW-1015">Disulfide bond</keyword>
<dbReference type="Gene3D" id="2.60.40.420">
    <property type="entry name" value="Cupredoxins - blue copper proteins"/>
    <property type="match status" value="1"/>
</dbReference>
<dbReference type="GO" id="GO:0046875">
    <property type="term" value="F:ephrin receptor binding"/>
    <property type="evidence" value="ECO:0007669"/>
    <property type="project" value="TreeGrafter"/>
</dbReference>
<name>A0A914UH54_9BILA</name>
<keyword evidence="8" id="KW-1185">Reference proteome</keyword>
<dbReference type="Pfam" id="PF00812">
    <property type="entry name" value="Ephrin"/>
    <property type="match status" value="1"/>
</dbReference>
<evidence type="ECO:0000256" key="2">
    <source>
        <dbReference type="ARBA" id="ARBA00022729"/>
    </source>
</evidence>
<dbReference type="GO" id="GO:0048013">
    <property type="term" value="P:ephrin receptor signaling pathway"/>
    <property type="evidence" value="ECO:0007669"/>
    <property type="project" value="TreeGrafter"/>
</dbReference>